<evidence type="ECO:0000256" key="1">
    <source>
        <dbReference type="SAM" id="MobiDB-lite"/>
    </source>
</evidence>
<sequence length="235" mass="25630">MILSTTAIVLITIGCIMFSICIGVFICYSQEQSRAKAGPTRLNTAKRRSRFVRGLRPSLAEKGELPRPKSANAQMSGYHSRHLKCSDRPRRVSEVSISYKQRQELLSKSALDSIPENEPRAPDEMSFVDDTMKTDINKAAGDDSSKDNGTAEPVVIGACTSTEIPTADEITKISRADTKRPRSDEEICCTVNRGVGLASRGHNSKTTACSEAANVDQDIVMQNKNELNSFSNAGD</sequence>
<keyword evidence="2" id="KW-0472">Membrane</keyword>
<organism evidence="3 4">
    <name type="scientific">Patella caerulea</name>
    <name type="common">Rayed Mediterranean limpet</name>
    <dbReference type="NCBI Taxonomy" id="87958"/>
    <lineage>
        <taxon>Eukaryota</taxon>
        <taxon>Metazoa</taxon>
        <taxon>Spiralia</taxon>
        <taxon>Lophotrochozoa</taxon>
        <taxon>Mollusca</taxon>
        <taxon>Gastropoda</taxon>
        <taxon>Patellogastropoda</taxon>
        <taxon>Patelloidea</taxon>
        <taxon>Patellidae</taxon>
        <taxon>Patella</taxon>
    </lineage>
</organism>
<accession>A0AAN8GBZ8</accession>
<dbReference type="Proteomes" id="UP001347796">
    <property type="component" value="Unassembled WGS sequence"/>
</dbReference>
<feature type="transmembrane region" description="Helical" evidence="2">
    <location>
        <begin position="6"/>
        <end position="28"/>
    </location>
</feature>
<name>A0AAN8GBZ8_PATCE</name>
<dbReference type="AlphaFoldDB" id="A0AAN8GBZ8"/>
<keyword evidence="4" id="KW-1185">Reference proteome</keyword>
<dbReference type="EMBL" id="JAZGQO010000021">
    <property type="protein sequence ID" value="KAK6166721.1"/>
    <property type="molecule type" value="Genomic_DNA"/>
</dbReference>
<evidence type="ECO:0000256" key="2">
    <source>
        <dbReference type="SAM" id="Phobius"/>
    </source>
</evidence>
<gene>
    <name evidence="3" type="ORF">SNE40_023352</name>
</gene>
<evidence type="ECO:0000313" key="4">
    <source>
        <dbReference type="Proteomes" id="UP001347796"/>
    </source>
</evidence>
<reference evidence="3 4" key="1">
    <citation type="submission" date="2024-01" db="EMBL/GenBank/DDBJ databases">
        <title>The genome of the rayed Mediterranean limpet Patella caerulea (Linnaeus, 1758).</title>
        <authorList>
            <person name="Anh-Thu Weber A."/>
            <person name="Halstead-Nussloch G."/>
        </authorList>
    </citation>
    <scope>NUCLEOTIDE SEQUENCE [LARGE SCALE GENOMIC DNA]</scope>
    <source>
        <strain evidence="3">AATW-2023a</strain>
        <tissue evidence="3">Whole specimen</tissue>
    </source>
</reference>
<comment type="caution">
    <text evidence="3">The sequence shown here is derived from an EMBL/GenBank/DDBJ whole genome shotgun (WGS) entry which is preliminary data.</text>
</comment>
<proteinExistence type="predicted"/>
<protein>
    <submittedName>
        <fullName evidence="3">Uncharacterized protein</fullName>
    </submittedName>
</protein>
<evidence type="ECO:0000313" key="3">
    <source>
        <dbReference type="EMBL" id="KAK6166721.1"/>
    </source>
</evidence>
<keyword evidence="2" id="KW-1133">Transmembrane helix</keyword>
<keyword evidence="2" id="KW-0812">Transmembrane</keyword>
<feature type="region of interest" description="Disordered" evidence="1">
    <location>
        <begin position="62"/>
        <end position="85"/>
    </location>
</feature>